<reference evidence="4" key="1">
    <citation type="journal article" date="2019" name="Int. J. Syst. Evol. Microbiol.">
        <title>The Global Catalogue of Microorganisms (GCM) 10K type strain sequencing project: providing services to taxonomists for standard genome sequencing and annotation.</title>
        <authorList>
            <consortium name="The Broad Institute Genomics Platform"/>
            <consortium name="The Broad Institute Genome Sequencing Center for Infectious Disease"/>
            <person name="Wu L."/>
            <person name="Ma J."/>
        </authorList>
    </citation>
    <scope>NUCLEOTIDE SEQUENCE [LARGE SCALE GENOMIC DNA]</scope>
    <source>
        <strain evidence="4">CCUG 60214</strain>
    </source>
</reference>
<evidence type="ECO:0000256" key="1">
    <source>
        <dbReference type="SAM" id="MobiDB-lite"/>
    </source>
</evidence>
<dbReference type="InterPro" id="IPR006674">
    <property type="entry name" value="HD_domain"/>
</dbReference>
<feature type="region of interest" description="Disordered" evidence="1">
    <location>
        <begin position="13"/>
        <end position="37"/>
    </location>
</feature>
<dbReference type="RefSeq" id="WP_380727766.1">
    <property type="nucleotide sequence ID" value="NZ_JBHTLK010000208.1"/>
</dbReference>
<organism evidence="3 4">
    <name type="scientific">Saccharothrix hoggarensis</name>
    <dbReference type="NCBI Taxonomy" id="913853"/>
    <lineage>
        <taxon>Bacteria</taxon>
        <taxon>Bacillati</taxon>
        <taxon>Actinomycetota</taxon>
        <taxon>Actinomycetes</taxon>
        <taxon>Pseudonocardiales</taxon>
        <taxon>Pseudonocardiaceae</taxon>
        <taxon>Saccharothrix</taxon>
    </lineage>
</organism>
<sequence length="213" mass="23281">MRELEARWCEAVAELGGTHDPDDPDGAQGPGDLATRYAEPHRGYHNTDHALAVARDADLLARADGRTPRERAVLALAALAHDVVYDGRHGDDERRSAEWARDRLAGLPEADQVADLVLATADHASDDPLTCLLLDADLAVLAADPDVYERYRAAVRAEYAHVPDDAWRVGRANVLRALARRDPLYVTPHAHERWEARAKANLAAELSSLGDPP</sequence>
<dbReference type="PANTHER" id="PTHR21174:SF0">
    <property type="entry name" value="HD PHOSPHOHYDROLASE FAMILY PROTEIN-RELATED"/>
    <property type="match status" value="1"/>
</dbReference>
<gene>
    <name evidence="3" type="ORF">ACFQ3T_28480</name>
</gene>
<dbReference type="PIRSF" id="PIRSF035170">
    <property type="entry name" value="HD_phosphohydro"/>
    <property type="match status" value="1"/>
</dbReference>
<evidence type="ECO:0000313" key="3">
    <source>
        <dbReference type="EMBL" id="MFD1151083.1"/>
    </source>
</evidence>
<dbReference type="PANTHER" id="PTHR21174">
    <property type="match status" value="1"/>
</dbReference>
<evidence type="ECO:0000313" key="4">
    <source>
        <dbReference type="Proteomes" id="UP001597168"/>
    </source>
</evidence>
<protein>
    <submittedName>
        <fullName evidence="3">HD domain-containing protein</fullName>
    </submittedName>
</protein>
<dbReference type="SUPFAM" id="SSF109604">
    <property type="entry name" value="HD-domain/PDEase-like"/>
    <property type="match status" value="1"/>
</dbReference>
<comment type="caution">
    <text evidence="3">The sequence shown here is derived from an EMBL/GenBank/DDBJ whole genome shotgun (WGS) entry which is preliminary data.</text>
</comment>
<keyword evidence="4" id="KW-1185">Reference proteome</keyword>
<dbReference type="Pfam" id="PF01966">
    <property type="entry name" value="HD"/>
    <property type="match status" value="1"/>
</dbReference>
<proteinExistence type="predicted"/>
<evidence type="ECO:0000259" key="2">
    <source>
        <dbReference type="Pfam" id="PF01966"/>
    </source>
</evidence>
<feature type="domain" description="HD" evidence="2">
    <location>
        <begin position="48"/>
        <end position="124"/>
    </location>
</feature>
<accession>A0ABW3R1Y0</accession>
<dbReference type="EMBL" id="JBHTLK010000208">
    <property type="protein sequence ID" value="MFD1151083.1"/>
    <property type="molecule type" value="Genomic_DNA"/>
</dbReference>
<dbReference type="Proteomes" id="UP001597168">
    <property type="component" value="Unassembled WGS sequence"/>
</dbReference>
<dbReference type="InterPro" id="IPR009218">
    <property type="entry name" value="HD_phosphohydro"/>
</dbReference>
<name>A0ABW3R1Y0_9PSEU</name>
<dbReference type="Gene3D" id="1.10.3210.10">
    <property type="entry name" value="Hypothetical protein af1432"/>
    <property type="match status" value="1"/>
</dbReference>